<dbReference type="Proteomes" id="UP000187012">
    <property type="component" value="Unassembled WGS sequence"/>
</dbReference>
<proteinExistence type="predicted"/>
<dbReference type="AlphaFoldDB" id="A0A1N7SPD6"/>
<evidence type="ECO:0000313" key="2">
    <source>
        <dbReference type="Proteomes" id="UP000187012"/>
    </source>
</evidence>
<sequence length="49" mass="5439">MVLNCSARNHSIGNAQLQVGLLSLDALENDVLASLHTPEFSMRRFREIA</sequence>
<protein>
    <submittedName>
        <fullName evidence="1">Uncharacterized protein</fullName>
    </submittedName>
</protein>
<reference evidence="1 2" key="1">
    <citation type="submission" date="2016-12" db="EMBL/GenBank/DDBJ databases">
        <authorList>
            <person name="Song W.-J."/>
            <person name="Kurnit D.M."/>
        </authorList>
    </citation>
    <scope>NUCLEOTIDE SEQUENCE [LARGE SCALE GENOMIC DNA]</scope>
    <source>
        <strain evidence="1 2">STM7296</strain>
    </source>
</reference>
<gene>
    <name evidence="1" type="ORF">BN2475_1290024</name>
</gene>
<evidence type="ECO:0000313" key="1">
    <source>
        <dbReference type="EMBL" id="SIT49205.1"/>
    </source>
</evidence>
<name>A0A1N7SPD6_9BURK</name>
<accession>A0A1N7SPD6</accession>
<keyword evidence="2" id="KW-1185">Reference proteome</keyword>
<dbReference type="STRING" id="1247936.BN2475_1290024"/>
<organism evidence="1 2">
    <name type="scientific">Paraburkholderia ribeironis</name>
    <dbReference type="NCBI Taxonomy" id="1247936"/>
    <lineage>
        <taxon>Bacteria</taxon>
        <taxon>Pseudomonadati</taxon>
        <taxon>Pseudomonadota</taxon>
        <taxon>Betaproteobacteria</taxon>
        <taxon>Burkholderiales</taxon>
        <taxon>Burkholderiaceae</taxon>
        <taxon>Paraburkholderia</taxon>
    </lineage>
</organism>
<dbReference type="EMBL" id="CYGX02000129">
    <property type="protein sequence ID" value="SIT49205.1"/>
    <property type="molecule type" value="Genomic_DNA"/>
</dbReference>